<dbReference type="InterPro" id="IPR002033">
    <property type="entry name" value="TatC"/>
</dbReference>
<feature type="transmembrane region" description="Helical" evidence="5">
    <location>
        <begin position="122"/>
        <end position="143"/>
    </location>
</feature>
<evidence type="ECO:0000256" key="2">
    <source>
        <dbReference type="ARBA" id="ARBA00022692"/>
    </source>
</evidence>
<dbReference type="PROSITE" id="PS01218">
    <property type="entry name" value="TATC"/>
    <property type="match status" value="1"/>
</dbReference>
<gene>
    <name evidence="6" type="ORF">MGWOODY_XGa1510</name>
</gene>
<accession>A0A160TSS1</accession>
<feature type="transmembrane region" description="Helical" evidence="5">
    <location>
        <begin position="163"/>
        <end position="189"/>
    </location>
</feature>
<organism evidence="6">
    <name type="scientific">hydrothermal vent metagenome</name>
    <dbReference type="NCBI Taxonomy" id="652676"/>
    <lineage>
        <taxon>unclassified sequences</taxon>
        <taxon>metagenomes</taxon>
        <taxon>ecological metagenomes</taxon>
    </lineage>
</organism>
<evidence type="ECO:0000256" key="5">
    <source>
        <dbReference type="SAM" id="Phobius"/>
    </source>
</evidence>
<dbReference type="GO" id="GO:0065002">
    <property type="term" value="P:intracellular protein transmembrane transport"/>
    <property type="evidence" value="ECO:0007669"/>
    <property type="project" value="TreeGrafter"/>
</dbReference>
<feature type="transmembrane region" description="Helical" evidence="5">
    <location>
        <begin position="26"/>
        <end position="44"/>
    </location>
</feature>
<dbReference type="EMBL" id="CZRL01000097">
    <property type="protein sequence ID" value="CUS53599.1"/>
    <property type="molecule type" value="Genomic_DNA"/>
</dbReference>
<dbReference type="PANTHER" id="PTHR30371:SF0">
    <property type="entry name" value="SEC-INDEPENDENT PROTEIN TRANSLOCASE PROTEIN TATC, CHLOROPLASTIC-RELATED"/>
    <property type="match status" value="1"/>
</dbReference>
<keyword evidence="2 5" id="KW-0812">Transmembrane</keyword>
<evidence type="ECO:0000256" key="3">
    <source>
        <dbReference type="ARBA" id="ARBA00022989"/>
    </source>
</evidence>
<dbReference type="Pfam" id="PF00902">
    <property type="entry name" value="TatC"/>
    <property type="match status" value="1"/>
</dbReference>
<dbReference type="PANTHER" id="PTHR30371">
    <property type="entry name" value="SEC-INDEPENDENT PROTEIN TRANSLOCASE PROTEIN TATC"/>
    <property type="match status" value="1"/>
</dbReference>
<evidence type="ECO:0000256" key="1">
    <source>
        <dbReference type="ARBA" id="ARBA00004141"/>
    </source>
</evidence>
<name>A0A160TSS1_9ZZZZ</name>
<keyword evidence="3 5" id="KW-1133">Transmembrane helix</keyword>
<feature type="transmembrane region" description="Helical" evidence="5">
    <location>
        <begin position="80"/>
        <end position="101"/>
    </location>
</feature>
<dbReference type="AlphaFoldDB" id="A0A160TSS1"/>
<comment type="subcellular location">
    <subcellularLocation>
        <location evidence="1">Membrane</location>
        <topology evidence="1">Multi-pass membrane protein</topology>
    </subcellularLocation>
</comment>
<evidence type="ECO:0000313" key="6">
    <source>
        <dbReference type="EMBL" id="CUS53599.1"/>
    </source>
</evidence>
<dbReference type="GO" id="GO:0043953">
    <property type="term" value="P:protein transport by the Tat complex"/>
    <property type="evidence" value="ECO:0007669"/>
    <property type="project" value="TreeGrafter"/>
</dbReference>
<dbReference type="PRINTS" id="PR01840">
    <property type="entry name" value="TATCFAMILY"/>
</dbReference>
<sequence>MAEPSTRPGEEATTFMSHLLELRNRIMRGGGSILIVFLIAAPFANDLYEYLAAPLMDALPEGNSMISTEPHGPFFVPFKFAFALAVAVAMPYLLYQLWAFVAPGLYRHEKRLTVPLLVSSSILFYLGILFAYYAVFPIIFAFFTSTAPEGVLVMTDINAYLSFVLKLFFAFGLAFEVPVATVLMVKIGMTTPDSLASKRPYIIVGAFLVGMVMTPPDIFSQTMLAVPVWLLFEAGLYCSRIIKSKETKEAESGPDLNDQQA</sequence>
<protein>
    <submittedName>
        <fullName evidence="6">Twin-arginine translocation protein TatC</fullName>
    </submittedName>
</protein>
<keyword evidence="4 5" id="KW-0472">Membrane</keyword>
<reference evidence="6" key="1">
    <citation type="submission" date="2015-10" db="EMBL/GenBank/DDBJ databases">
        <authorList>
            <person name="Gilbert D.G."/>
        </authorList>
    </citation>
    <scope>NUCLEOTIDE SEQUENCE</scope>
</reference>
<dbReference type="GO" id="GO:0009977">
    <property type="term" value="F:proton motive force dependent protein transmembrane transporter activity"/>
    <property type="evidence" value="ECO:0007669"/>
    <property type="project" value="TreeGrafter"/>
</dbReference>
<dbReference type="InterPro" id="IPR019820">
    <property type="entry name" value="Sec-indep_translocase_CS"/>
</dbReference>
<dbReference type="HAMAP" id="MF_00902">
    <property type="entry name" value="TatC"/>
    <property type="match status" value="1"/>
</dbReference>
<dbReference type="NCBIfam" id="TIGR00945">
    <property type="entry name" value="tatC"/>
    <property type="match status" value="1"/>
</dbReference>
<proteinExistence type="inferred from homology"/>
<evidence type="ECO:0000256" key="4">
    <source>
        <dbReference type="ARBA" id="ARBA00023136"/>
    </source>
</evidence>
<feature type="transmembrane region" description="Helical" evidence="5">
    <location>
        <begin position="201"/>
        <end position="218"/>
    </location>
</feature>
<dbReference type="GO" id="GO:0033281">
    <property type="term" value="C:TAT protein transport complex"/>
    <property type="evidence" value="ECO:0007669"/>
    <property type="project" value="TreeGrafter"/>
</dbReference>